<accession>A0A0F6HGJ2</accession>
<evidence type="ECO:0000313" key="2">
    <source>
        <dbReference type="Proteomes" id="UP000006324"/>
    </source>
</evidence>
<dbReference type="AlphaFoldDB" id="A0A0F6HGJ2"/>
<reference evidence="1 2" key="1">
    <citation type="submission" date="2012-09" db="EMBL/GenBank/DDBJ databases">
        <authorList>
            <person name="Harkins D.M."/>
            <person name="Durkin A.S."/>
            <person name="Brinkac L.M."/>
            <person name="Selengut J.D."/>
            <person name="Sanka R."/>
            <person name="DePew J."/>
            <person name="Purushe J."/>
            <person name="Chanthongthip A."/>
            <person name="Lattana O."/>
            <person name="Phetsouvanh R."/>
            <person name="Newton P.N."/>
            <person name="Vinetz J.M."/>
            <person name="Sutton G.G."/>
            <person name="Nelson W.C."/>
            <person name="Fouts D.E."/>
        </authorList>
    </citation>
    <scope>NUCLEOTIDE SEQUENCE [LARGE SCALE GENOMIC DNA]</scope>
    <source>
        <strain evidence="1 2">UI 12621</strain>
    </source>
</reference>
<sequence>MLISKLQIHWSDRFHFCHLLHPGYREARKEPGNNVRNFFKNVYV</sequence>
<evidence type="ECO:0000313" key="1">
    <source>
        <dbReference type="EMBL" id="EKO27502.1"/>
    </source>
</evidence>
<dbReference type="Proteomes" id="UP000006324">
    <property type="component" value="Unassembled WGS sequence"/>
</dbReference>
<dbReference type="EMBL" id="AHNQ02000002">
    <property type="protein sequence ID" value="EKO27502.1"/>
    <property type="molecule type" value="Genomic_DNA"/>
</dbReference>
<organism evidence="1 2">
    <name type="scientific">Leptospira interrogans str. UI 12621</name>
    <dbReference type="NCBI Taxonomy" id="1049937"/>
    <lineage>
        <taxon>Bacteria</taxon>
        <taxon>Pseudomonadati</taxon>
        <taxon>Spirochaetota</taxon>
        <taxon>Spirochaetia</taxon>
        <taxon>Leptospirales</taxon>
        <taxon>Leptospiraceae</taxon>
        <taxon>Leptospira</taxon>
    </lineage>
</organism>
<gene>
    <name evidence="1" type="ORF">LEP1GSC104_3862</name>
</gene>
<name>A0A0F6HGJ2_LEPIR</name>
<protein>
    <submittedName>
        <fullName evidence="1">Uncharacterized protein</fullName>
    </submittedName>
</protein>
<proteinExistence type="predicted"/>
<comment type="caution">
    <text evidence="1">The sequence shown here is derived from an EMBL/GenBank/DDBJ whole genome shotgun (WGS) entry which is preliminary data.</text>
</comment>